<keyword evidence="1" id="KW-0547">Nucleotide-binding</keyword>
<dbReference type="OrthoDB" id="9804019at2"/>
<dbReference type="PANTHER" id="PTHR32071:SF117">
    <property type="entry name" value="PTS-DEPENDENT DIHYDROXYACETONE KINASE OPERON REGULATORY PROTEIN-RELATED"/>
    <property type="match status" value="1"/>
</dbReference>
<dbReference type="PROSITE" id="PS00676">
    <property type="entry name" value="SIGMA54_INTERACT_2"/>
    <property type="match status" value="1"/>
</dbReference>
<dbReference type="PROSITE" id="PS00675">
    <property type="entry name" value="SIGMA54_INTERACT_1"/>
    <property type="match status" value="1"/>
</dbReference>
<dbReference type="Proteomes" id="UP000297890">
    <property type="component" value="Unassembled WGS sequence"/>
</dbReference>
<sequence length="496" mass="53847">MHEVMPLRRLQIDELGGAPEGFTPLLAWPDGAARSPLQAVVQDLDQTRRIAQWAQRREITFADTDAGWNTAFQQIPGLRDARGAMVAPLWFENDLIGLVFVERGDFAPIGDAGQARLRSVLDPLAAAVANDRRLRELERLKAAAEADRQMLLSRLGRSSLSETIVGADCGLRGVMARVAQVAPTHATVLILGETGAGKEIVARAIHERSTRAKGPFVRVNCGAVPPELIDSELFGHEKGSFTGALATRRGWFERADGGTLFLDEIGELTPAVQIRLLRVLQDGIVQRVGSEREIPVDVRVIAATHRDLPGLVQDGVFREDLWYRLAVFPVILPPLRERPEDIPLLAAHFVHRAASRLGVPTPELTPQDLDALLAYRWPGNVRELGAVLERAVILGGGERLDLETALGAGIARSPGRPAPAASKSAERTTVDRNTVAPLDAIIAEHLVRALQLTGGRIDGPHGAARLLRVNASTLRAKLRKHGVRPADYHNPSPRSG</sequence>
<dbReference type="SUPFAM" id="SSF52540">
    <property type="entry name" value="P-loop containing nucleoside triphosphate hydrolases"/>
    <property type="match status" value="1"/>
</dbReference>
<dbReference type="GO" id="GO:0006355">
    <property type="term" value="P:regulation of DNA-templated transcription"/>
    <property type="evidence" value="ECO:0007669"/>
    <property type="project" value="InterPro"/>
</dbReference>
<accession>A0A4Z0FDR4</accession>
<evidence type="ECO:0000313" key="9">
    <source>
        <dbReference type="EMBL" id="TFZ83635.1"/>
    </source>
</evidence>
<dbReference type="SUPFAM" id="SSF55781">
    <property type="entry name" value="GAF domain-like"/>
    <property type="match status" value="1"/>
</dbReference>
<comment type="caution">
    <text evidence="9">The sequence shown here is derived from an EMBL/GenBank/DDBJ whole genome shotgun (WGS) entry which is preliminary data.</text>
</comment>
<dbReference type="Pfam" id="PF00158">
    <property type="entry name" value="Sigma54_activat"/>
    <property type="match status" value="1"/>
</dbReference>
<keyword evidence="6" id="KW-0175">Coiled coil</keyword>
<evidence type="ECO:0000256" key="7">
    <source>
        <dbReference type="SAM" id="MobiDB-lite"/>
    </source>
</evidence>
<evidence type="ECO:0000313" key="10">
    <source>
        <dbReference type="Proteomes" id="UP000297890"/>
    </source>
</evidence>
<dbReference type="GO" id="GO:0003677">
    <property type="term" value="F:DNA binding"/>
    <property type="evidence" value="ECO:0007669"/>
    <property type="project" value="UniProtKB-KW"/>
</dbReference>
<proteinExistence type="predicted"/>
<dbReference type="InterPro" id="IPR025662">
    <property type="entry name" value="Sigma_54_int_dom_ATP-bd_1"/>
</dbReference>
<dbReference type="InterPro" id="IPR027417">
    <property type="entry name" value="P-loop_NTPase"/>
</dbReference>
<evidence type="ECO:0000259" key="8">
    <source>
        <dbReference type="PROSITE" id="PS50045"/>
    </source>
</evidence>
<dbReference type="InterPro" id="IPR058031">
    <property type="entry name" value="AAA_lid_NorR"/>
</dbReference>
<dbReference type="AlphaFoldDB" id="A0A4Z0FDR4"/>
<evidence type="ECO:0000256" key="1">
    <source>
        <dbReference type="ARBA" id="ARBA00022741"/>
    </source>
</evidence>
<protein>
    <submittedName>
        <fullName evidence="9">Sigma-54-dependent Fis family transcriptional regulator</fullName>
    </submittedName>
</protein>
<keyword evidence="3" id="KW-0805">Transcription regulation</keyword>
<evidence type="ECO:0000256" key="5">
    <source>
        <dbReference type="ARBA" id="ARBA00023163"/>
    </source>
</evidence>
<dbReference type="EMBL" id="SRIO01000003">
    <property type="protein sequence ID" value="TFZ83635.1"/>
    <property type="molecule type" value="Genomic_DNA"/>
</dbReference>
<dbReference type="Pfam" id="PF25601">
    <property type="entry name" value="AAA_lid_14"/>
    <property type="match status" value="1"/>
</dbReference>
<dbReference type="CDD" id="cd00009">
    <property type="entry name" value="AAA"/>
    <property type="match status" value="1"/>
</dbReference>
<organism evidence="9 10">
    <name type="scientific">Candidatus Macondimonas diazotrophica</name>
    <dbReference type="NCBI Taxonomy" id="2305248"/>
    <lineage>
        <taxon>Bacteria</taxon>
        <taxon>Pseudomonadati</taxon>
        <taxon>Pseudomonadota</taxon>
        <taxon>Gammaproteobacteria</taxon>
        <taxon>Chromatiales</taxon>
        <taxon>Ectothiorhodospiraceae</taxon>
        <taxon>Candidatus Macondimonas</taxon>
    </lineage>
</organism>
<dbReference type="Gene3D" id="1.10.8.60">
    <property type="match status" value="1"/>
</dbReference>
<feature type="coiled-coil region" evidence="6">
    <location>
        <begin position="127"/>
        <end position="154"/>
    </location>
</feature>
<keyword evidence="4" id="KW-0238">DNA-binding</keyword>
<dbReference type="Gene3D" id="1.10.10.60">
    <property type="entry name" value="Homeodomain-like"/>
    <property type="match status" value="1"/>
</dbReference>
<feature type="domain" description="Sigma-54 factor interaction" evidence="8">
    <location>
        <begin position="164"/>
        <end position="393"/>
    </location>
</feature>
<feature type="region of interest" description="Disordered" evidence="7">
    <location>
        <begin position="411"/>
        <end position="430"/>
    </location>
</feature>
<dbReference type="PROSITE" id="PS50045">
    <property type="entry name" value="SIGMA54_INTERACT_4"/>
    <property type="match status" value="1"/>
</dbReference>
<dbReference type="InterPro" id="IPR025944">
    <property type="entry name" value="Sigma_54_int_dom_CS"/>
</dbReference>
<keyword evidence="5" id="KW-0804">Transcription</keyword>
<feature type="compositionally biased region" description="Low complexity" evidence="7">
    <location>
        <begin position="411"/>
        <end position="423"/>
    </location>
</feature>
<evidence type="ECO:0000256" key="2">
    <source>
        <dbReference type="ARBA" id="ARBA00022840"/>
    </source>
</evidence>
<dbReference type="GO" id="GO:0005524">
    <property type="term" value="F:ATP binding"/>
    <property type="evidence" value="ECO:0007669"/>
    <property type="project" value="UniProtKB-KW"/>
</dbReference>
<dbReference type="InterPro" id="IPR003593">
    <property type="entry name" value="AAA+_ATPase"/>
</dbReference>
<reference evidence="9 10" key="1">
    <citation type="journal article" date="2019" name="ISME J.">
        <title>Candidatus Macondimonas diazotrophica, a novel gammaproteobacterial genus dominating crude-oil-contaminated coastal sediments.</title>
        <authorList>
            <person name="Karthikeyan S."/>
            <person name="Konstantinidis K."/>
        </authorList>
    </citation>
    <scope>NUCLEOTIDE SEQUENCE [LARGE SCALE GENOMIC DNA]</scope>
    <source>
        <strain evidence="9 10">KTK01</strain>
    </source>
</reference>
<dbReference type="InterPro" id="IPR002078">
    <property type="entry name" value="Sigma_54_int"/>
</dbReference>
<keyword evidence="10" id="KW-1185">Reference proteome</keyword>
<evidence type="ECO:0000256" key="4">
    <source>
        <dbReference type="ARBA" id="ARBA00023125"/>
    </source>
</evidence>
<evidence type="ECO:0000256" key="6">
    <source>
        <dbReference type="SAM" id="Coils"/>
    </source>
</evidence>
<dbReference type="Gene3D" id="3.40.50.300">
    <property type="entry name" value="P-loop containing nucleotide triphosphate hydrolases"/>
    <property type="match status" value="1"/>
</dbReference>
<dbReference type="FunFam" id="3.40.50.300:FF:000006">
    <property type="entry name" value="DNA-binding transcriptional regulator NtrC"/>
    <property type="match status" value="1"/>
</dbReference>
<dbReference type="InterPro" id="IPR025943">
    <property type="entry name" value="Sigma_54_int_dom_ATP-bd_2"/>
</dbReference>
<dbReference type="SMART" id="SM00382">
    <property type="entry name" value="AAA"/>
    <property type="match status" value="1"/>
</dbReference>
<keyword evidence="2" id="KW-0067">ATP-binding</keyword>
<gene>
    <name evidence="9" type="ORF">E4680_02920</name>
</gene>
<dbReference type="PANTHER" id="PTHR32071">
    <property type="entry name" value="TRANSCRIPTIONAL REGULATORY PROTEIN"/>
    <property type="match status" value="1"/>
</dbReference>
<evidence type="ECO:0000256" key="3">
    <source>
        <dbReference type="ARBA" id="ARBA00023015"/>
    </source>
</evidence>
<name>A0A4Z0FDR4_9GAMM</name>
<dbReference type="PROSITE" id="PS00688">
    <property type="entry name" value="SIGMA54_INTERACT_3"/>
    <property type="match status" value="1"/>
</dbReference>